<comment type="caution">
    <text evidence="1">The sequence shown here is derived from an EMBL/GenBank/DDBJ whole genome shotgun (WGS) entry which is preliminary data.</text>
</comment>
<evidence type="ECO:0008006" key="3">
    <source>
        <dbReference type="Google" id="ProtNLM"/>
    </source>
</evidence>
<evidence type="ECO:0000313" key="2">
    <source>
        <dbReference type="Proteomes" id="UP001273505"/>
    </source>
</evidence>
<proteinExistence type="predicted"/>
<evidence type="ECO:0000313" key="1">
    <source>
        <dbReference type="EMBL" id="MDX6851424.1"/>
    </source>
</evidence>
<reference evidence="1 2" key="1">
    <citation type="submission" date="2023-11" db="EMBL/GenBank/DDBJ databases">
        <title>Gilvimarinus fulvus sp. nov., isolated from the surface of Kelp.</title>
        <authorList>
            <person name="Sun Y.Y."/>
            <person name="Gong Y."/>
            <person name="Du Z.J."/>
        </authorList>
    </citation>
    <scope>NUCLEOTIDE SEQUENCE [LARGE SCALE GENOMIC DNA]</scope>
    <source>
        <strain evidence="1 2">SDUM040013</strain>
    </source>
</reference>
<dbReference type="SUPFAM" id="SSF52980">
    <property type="entry name" value="Restriction endonuclease-like"/>
    <property type="match status" value="1"/>
</dbReference>
<organism evidence="1 2">
    <name type="scientific">Gilvimarinus gilvus</name>
    <dbReference type="NCBI Taxonomy" id="3058038"/>
    <lineage>
        <taxon>Bacteria</taxon>
        <taxon>Pseudomonadati</taxon>
        <taxon>Pseudomonadota</taxon>
        <taxon>Gammaproteobacteria</taxon>
        <taxon>Cellvibrionales</taxon>
        <taxon>Cellvibrionaceae</taxon>
        <taxon>Gilvimarinus</taxon>
    </lineage>
</organism>
<gene>
    <name evidence="1" type="ORF">SCD92_18780</name>
</gene>
<sequence>MATLSQPRMNGFIAQGQAATTTKGKGDAFEELLSYAIGKVPGISITRRNVLNDANSEEVDIAFFNEQKQKGFFFLPNFILAECKNWSRPLGSIEVNWFDTKLKNRGLSFGILFAANGISGDAADRTAARDVISNSLKEGRDIVVVTQAELLAITNTDELCQMIKEKICDLKVSGTVM</sequence>
<dbReference type="Proteomes" id="UP001273505">
    <property type="component" value="Unassembled WGS sequence"/>
</dbReference>
<name>A0ABU4S725_9GAMM</name>
<dbReference type="InterPro" id="IPR011335">
    <property type="entry name" value="Restrct_endonuc-II-like"/>
</dbReference>
<accession>A0ABU4S725</accession>
<dbReference type="EMBL" id="JAXAFO010000057">
    <property type="protein sequence ID" value="MDX6851424.1"/>
    <property type="molecule type" value="Genomic_DNA"/>
</dbReference>
<keyword evidence="2" id="KW-1185">Reference proteome</keyword>
<protein>
    <recommendedName>
        <fullName evidence="3">Restriction endonuclease type IV Mrr domain-containing protein</fullName>
    </recommendedName>
</protein>
<dbReference type="RefSeq" id="WP_302724200.1">
    <property type="nucleotide sequence ID" value="NZ_JAULRU010000770.1"/>
</dbReference>